<protein>
    <submittedName>
        <fullName evidence="2">SDR family oxidoreductase</fullName>
    </submittedName>
</protein>
<proteinExistence type="predicted"/>
<dbReference type="InterPro" id="IPR036291">
    <property type="entry name" value="NAD(P)-bd_dom_sf"/>
</dbReference>
<dbReference type="InterPro" id="IPR002347">
    <property type="entry name" value="SDR_fam"/>
</dbReference>
<evidence type="ECO:0000313" key="3">
    <source>
        <dbReference type="Proteomes" id="UP000431744"/>
    </source>
</evidence>
<comment type="caution">
    <text evidence="2">The sequence shown here is derived from an EMBL/GenBank/DDBJ whole genome shotgun (WGS) entry which is preliminary data.</text>
</comment>
<evidence type="ECO:0000256" key="1">
    <source>
        <dbReference type="SAM" id="MobiDB-lite"/>
    </source>
</evidence>
<dbReference type="EMBL" id="WBJY01000001">
    <property type="protein sequence ID" value="KAB1650160.1"/>
    <property type="molecule type" value="Genomic_DNA"/>
</dbReference>
<dbReference type="OrthoDB" id="286404at2"/>
<feature type="region of interest" description="Disordered" evidence="1">
    <location>
        <begin position="1"/>
        <end position="44"/>
    </location>
</feature>
<dbReference type="Gene3D" id="3.40.50.720">
    <property type="entry name" value="NAD(P)-binding Rossmann-like Domain"/>
    <property type="match status" value="1"/>
</dbReference>
<feature type="compositionally biased region" description="Basic residues" evidence="1">
    <location>
        <begin position="1"/>
        <end position="21"/>
    </location>
</feature>
<dbReference type="SUPFAM" id="SSF51735">
    <property type="entry name" value="NAD(P)-binding Rossmann-fold domains"/>
    <property type="match status" value="1"/>
</dbReference>
<gene>
    <name evidence="2" type="ORF">F8O04_08160</name>
</gene>
<name>A0A6H9WVE9_9MICO</name>
<reference evidence="2 3" key="1">
    <citation type="submission" date="2019-09" db="EMBL/GenBank/DDBJ databases">
        <title>Phylogeny of genus Pseudoclavibacter and closely related genus.</title>
        <authorList>
            <person name="Li Y."/>
        </authorList>
    </citation>
    <scope>NUCLEOTIDE SEQUENCE [LARGE SCALE GENOMIC DNA]</scope>
    <source>
        <strain evidence="2 3">EGI 60007</strain>
    </source>
</reference>
<organism evidence="2 3">
    <name type="scientific">Pseudoclavibacter endophyticus</name>
    <dbReference type="NCBI Taxonomy" id="1778590"/>
    <lineage>
        <taxon>Bacteria</taxon>
        <taxon>Bacillati</taxon>
        <taxon>Actinomycetota</taxon>
        <taxon>Actinomycetes</taxon>
        <taxon>Micrococcales</taxon>
        <taxon>Microbacteriaceae</taxon>
        <taxon>Pseudoclavibacter</taxon>
    </lineage>
</organism>
<feature type="compositionally biased region" description="Basic and acidic residues" evidence="1">
    <location>
        <begin position="22"/>
        <end position="32"/>
    </location>
</feature>
<evidence type="ECO:0000313" key="2">
    <source>
        <dbReference type="EMBL" id="KAB1650160.1"/>
    </source>
</evidence>
<dbReference type="Pfam" id="PF13561">
    <property type="entry name" value="adh_short_C2"/>
    <property type="match status" value="1"/>
</dbReference>
<accession>A0A6H9WVE9</accession>
<sequence>MRRRLGGRRRREPRERRRARNRDRGLQPERLRAGAHRPRQPLALSPRIETDVTATLPEKTRAEYLGAVPAGRFGRVDEVAKVMAWLAGDDARYISGAVIPVDGRLGMGH</sequence>
<dbReference type="AlphaFoldDB" id="A0A6H9WVE9"/>
<dbReference type="Proteomes" id="UP000431744">
    <property type="component" value="Unassembled WGS sequence"/>
</dbReference>
<keyword evidence="3" id="KW-1185">Reference proteome</keyword>